<dbReference type="FunFam" id="3.30.60.30:FF:000037">
    <property type="entry name" value="Ovomucoid"/>
    <property type="match status" value="1"/>
</dbReference>
<dbReference type="KEGG" id="maua:101829243"/>
<evidence type="ECO:0000256" key="2">
    <source>
        <dbReference type="ARBA" id="ARBA00022525"/>
    </source>
</evidence>
<keyword evidence="8" id="KW-1185">Reference proteome</keyword>
<evidence type="ECO:0000256" key="3">
    <source>
        <dbReference type="ARBA" id="ARBA00022690"/>
    </source>
</evidence>
<dbReference type="eggNOG" id="KOG3649">
    <property type="taxonomic scope" value="Eukaryota"/>
</dbReference>
<evidence type="ECO:0000256" key="4">
    <source>
        <dbReference type="ARBA" id="ARBA00022900"/>
    </source>
</evidence>
<dbReference type="GO" id="GO:0005576">
    <property type="term" value="C:extracellular region"/>
    <property type="evidence" value="ECO:0007669"/>
    <property type="project" value="UniProtKB-SubCell"/>
</dbReference>
<feature type="transmembrane region" description="Helical" evidence="6">
    <location>
        <begin position="6"/>
        <end position="27"/>
    </location>
</feature>
<dbReference type="PROSITE" id="PS51465">
    <property type="entry name" value="KAZAL_2"/>
    <property type="match status" value="1"/>
</dbReference>
<evidence type="ECO:0000313" key="9">
    <source>
        <dbReference type="RefSeq" id="XP_005069108.1"/>
    </source>
</evidence>
<keyword evidence="6" id="KW-1133">Transmembrane helix</keyword>
<keyword evidence="4" id="KW-0722">Serine protease inhibitor</keyword>
<dbReference type="InterPro" id="IPR050159">
    <property type="entry name" value="Kazal-type_SerProtInhib"/>
</dbReference>
<keyword evidence="3" id="KW-0646">Protease inhibitor</keyword>
<gene>
    <name evidence="9" type="primary">LOC101829243</name>
</gene>
<evidence type="ECO:0000259" key="7">
    <source>
        <dbReference type="PROSITE" id="PS51465"/>
    </source>
</evidence>
<keyword evidence="6" id="KW-0812">Transmembrane</keyword>
<comment type="subcellular location">
    <subcellularLocation>
        <location evidence="1">Secreted</location>
    </subcellularLocation>
</comment>
<dbReference type="OrthoDB" id="328123at2759"/>
<dbReference type="PROSITE" id="PS00282">
    <property type="entry name" value="KAZAL_1"/>
    <property type="match status" value="1"/>
</dbReference>
<sequence length="83" mass="9484">MLAFSRVIYITLLFLLYSDCAFIRSIFSRKPNMCSKYDSKGYCTKEYYPVCASDGETYGNRCTFCIAHRKSGGSITFIRNGEC</sequence>
<proteinExistence type="predicted"/>
<keyword evidence="5" id="KW-1015">Disulfide bond</keyword>
<organism evidence="8 9">
    <name type="scientific">Mesocricetus auratus</name>
    <name type="common">Golden hamster</name>
    <dbReference type="NCBI Taxonomy" id="10036"/>
    <lineage>
        <taxon>Eukaryota</taxon>
        <taxon>Metazoa</taxon>
        <taxon>Chordata</taxon>
        <taxon>Craniata</taxon>
        <taxon>Vertebrata</taxon>
        <taxon>Euteleostomi</taxon>
        <taxon>Mammalia</taxon>
        <taxon>Eutheria</taxon>
        <taxon>Euarchontoglires</taxon>
        <taxon>Glires</taxon>
        <taxon>Rodentia</taxon>
        <taxon>Myomorpha</taxon>
        <taxon>Muroidea</taxon>
        <taxon>Cricetidae</taxon>
        <taxon>Cricetinae</taxon>
        <taxon>Mesocricetus</taxon>
    </lineage>
</organism>
<feature type="domain" description="Kazal-like" evidence="7">
    <location>
        <begin position="28"/>
        <end position="83"/>
    </location>
</feature>
<dbReference type="SUPFAM" id="SSF100895">
    <property type="entry name" value="Kazal-type serine protease inhibitors"/>
    <property type="match status" value="1"/>
</dbReference>
<dbReference type="GeneID" id="101829243"/>
<evidence type="ECO:0000256" key="6">
    <source>
        <dbReference type="SAM" id="Phobius"/>
    </source>
</evidence>
<dbReference type="CDD" id="cd00104">
    <property type="entry name" value="KAZAL_FS"/>
    <property type="match status" value="1"/>
</dbReference>
<dbReference type="PANTHER" id="PTHR47499:SF1">
    <property type="entry name" value="SERINE PROTEASE INHIBITOR KAZAL-TYPE 7"/>
    <property type="match status" value="1"/>
</dbReference>
<dbReference type="InterPro" id="IPR002350">
    <property type="entry name" value="Kazal_dom"/>
</dbReference>
<dbReference type="AlphaFoldDB" id="A0A1U7QJT4"/>
<evidence type="ECO:0000256" key="1">
    <source>
        <dbReference type="ARBA" id="ARBA00004613"/>
    </source>
</evidence>
<dbReference type="RefSeq" id="XP_005069108.1">
    <property type="nucleotide sequence ID" value="XM_005069051.1"/>
</dbReference>
<dbReference type="Pfam" id="PF00050">
    <property type="entry name" value="Kazal_1"/>
    <property type="match status" value="1"/>
</dbReference>
<dbReference type="InterPro" id="IPR036058">
    <property type="entry name" value="Kazal_dom_sf"/>
</dbReference>
<dbReference type="SMART" id="SM00280">
    <property type="entry name" value="KAZAL"/>
    <property type="match status" value="1"/>
</dbReference>
<dbReference type="Gene3D" id="3.30.60.30">
    <property type="match status" value="1"/>
</dbReference>
<reference evidence="9" key="1">
    <citation type="submission" date="2025-08" db="UniProtKB">
        <authorList>
            <consortium name="RefSeq"/>
        </authorList>
    </citation>
    <scope>IDENTIFICATION</scope>
    <source>
        <tissue evidence="9">Liver</tissue>
    </source>
</reference>
<keyword evidence="2" id="KW-0964">Secreted</keyword>
<name>A0A1U7QJT4_MESAU</name>
<dbReference type="PANTHER" id="PTHR47499">
    <property type="entry name" value="SERINE PROTEASE INHIBITOR KAZAL-TYPE 7 SPINK7"/>
    <property type="match status" value="1"/>
</dbReference>
<dbReference type="GO" id="GO:0004867">
    <property type="term" value="F:serine-type endopeptidase inhibitor activity"/>
    <property type="evidence" value="ECO:0007669"/>
    <property type="project" value="UniProtKB-KW"/>
</dbReference>
<protein>
    <submittedName>
        <fullName evidence="9">Ovomucoid-like</fullName>
    </submittedName>
</protein>
<evidence type="ECO:0000313" key="8">
    <source>
        <dbReference type="Proteomes" id="UP000886700"/>
    </source>
</evidence>
<dbReference type="Proteomes" id="UP000886700">
    <property type="component" value="Unplaced"/>
</dbReference>
<accession>A0A1U7QJT4</accession>
<dbReference type="InterPro" id="IPR001239">
    <property type="entry name" value="Prot_inh_Kazal-m"/>
</dbReference>
<dbReference type="PRINTS" id="PR00290">
    <property type="entry name" value="KAZALINHBTR"/>
</dbReference>
<evidence type="ECO:0000256" key="5">
    <source>
        <dbReference type="ARBA" id="ARBA00023157"/>
    </source>
</evidence>
<keyword evidence="6" id="KW-0472">Membrane</keyword>